<evidence type="ECO:0000313" key="8">
    <source>
        <dbReference type="EMBL" id="MBN8662147.1"/>
    </source>
</evidence>
<dbReference type="GO" id="GO:0015074">
    <property type="term" value="P:DNA integration"/>
    <property type="evidence" value="ECO:0007669"/>
    <property type="project" value="UniProtKB-KW"/>
</dbReference>
<dbReference type="CDD" id="cd03768">
    <property type="entry name" value="SR_ResInv"/>
    <property type="match status" value="1"/>
</dbReference>
<evidence type="ECO:0000259" key="7">
    <source>
        <dbReference type="PROSITE" id="PS51736"/>
    </source>
</evidence>
<keyword evidence="3" id="KW-0238">DNA-binding</keyword>
<dbReference type="FunFam" id="3.40.50.1390:FF:000001">
    <property type="entry name" value="DNA recombinase"/>
    <property type="match status" value="1"/>
</dbReference>
<protein>
    <submittedName>
        <fullName evidence="8">Recombinase family protein</fullName>
    </submittedName>
</protein>
<dbReference type="InterPro" id="IPR050639">
    <property type="entry name" value="SSR_resolvase"/>
</dbReference>
<dbReference type="AlphaFoldDB" id="A0A8J7PPW3"/>
<dbReference type="SMART" id="SM00857">
    <property type="entry name" value="Resolvase"/>
    <property type="match status" value="1"/>
</dbReference>
<evidence type="ECO:0000256" key="1">
    <source>
        <dbReference type="ARBA" id="ARBA00009913"/>
    </source>
</evidence>
<dbReference type="Pfam" id="PF02796">
    <property type="entry name" value="HTH_7"/>
    <property type="match status" value="1"/>
</dbReference>
<dbReference type="PROSITE" id="PS51736">
    <property type="entry name" value="RECOMBINASES_3"/>
    <property type="match status" value="1"/>
</dbReference>
<accession>A0A8J7PPW3</accession>
<dbReference type="PANTHER" id="PTHR30461:SF2">
    <property type="entry name" value="SERINE RECOMBINASE PINE-RELATED"/>
    <property type="match status" value="1"/>
</dbReference>
<reference evidence="8" key="1">
    <citation type="submission" date="2021-02" db="EMBL/GenBank/DDBJ databases">
        <title>Genome-Resolved Metagenomics of a Microbial Community Performing Photosynthetic Biological Nutrient Removal.</title>
        <authorList>
            <person name="Mcdaniel E.A."/>
        </authorList>
    </citation>
    <scope>NUCLEOTIDE SEQUENCE</scope>
    <source>
        <strain evidence="8">UWPOB_OBS1</strain>
    </source>
</reference>
<dbReference type="InterPro" id="IPR009057">
    <property type="entry name" value="Homeodomain-like_sf"/>
</dbReference>
<dbReference type="SUPFAM" id="SSF53041">
    <property type="entry name" value="Resolvase-like"/>
    <property type="match status" value="1"/>
</dbReference>
<dbReference type="GO" id="GO:0000150">
    <property type="term" value="F:DNA strand exchange activity"/>
    <property type="evidence" value="ECO:0007669"/>
    <property type="project" value="InterPro"/>
</dbReference>
<evidence type="ECO:0000256" key="2">
    <source>
        <dbReference type="ARBA" id="ARBA00022908"/>
    </source>
</evidence>
<evidence type="ECO:0000313" key="9">
    <source>
        <dbReference type="Proteomes" id="UP000664277"/>
    </source>
</evidence>
<gene>
    <name evidence="8" type="ORF">J0M35_17395</name>
</gene>
<dbReference type="GO" id="GO:0003677">
    <property type="term" value="F:DNA binding"/>
    <property type="evidence" value="ECO:0007669"/>
    <property type="project" value="UniProtKB-KW"/>
</dbReference>
<dbReference type="PANTHER" id="PTHR30461">
    <property type="entry name" value="DNA-INVERTASE FROM LAMBDOID PROPHAGE"/>
    <property type="match status" value="1"/>
</dbReference>
<comment type="similarity">
    <text evidence="1">Belongs to the site-specific recombinase resolvase family.</text>
</comment>
<evidence type="ECO:0000256" key="4">
    <source>
        <dbReference type="ARBA" id="ARBA00023172"/>
    </source>
</evidence>
<dbReference type="EMBL" id="JAFLCK010000032">
    <property type="protein sequence ID" value="MBN8662147.1"/>
    <property type="molecule type" value="Genomic_DNA"/>
</dbReference>
<name>A0A8J7PPW3_9BACT</name>
<keyword evidence="4" id="KW-0233">DNA recombination</keyword>
<dbReference type="InterPro" id="IPR006119">
    <property type="entry name" value="Resolv_N"/>
</dbReference>
<dbReference type="InterPro" id="IPR006120">
    <property type="entry name" value="Resolvase_HTH_dom"/>
</dbReference>
<dbReference type="Pfam" id="PF00239">
    <property type="entry name" value="Resolvase"/>
    <property type="match status" value="1"/>
</dbReference>
<keyword evidence="2" id="KW-0229">DNA integration</keyword>
<dbReference type="PROSITE" id="PS00397">
    <property type="entry name" value="RECOMBINASES_1"/>
    <property type="match status" value="1"/>
</dbReference>
<evidence type="ECO:0000256" key="5">
    <source>
        <dbReference type="PIRSR" id="PIRSR606118-50"/>
    </source>
</evidence>
<organism evidence="8 9">
    <name type="scientific">Candidatus Obscuribacter phosphatis</name>
    <dbReference type="NCBI Taxonomy" id="1906157"/>
    <lineage>
        <taxon>Bacteria</taxon>
        <taxon>Bacillati</taxon>
        <taxon>Candidatus Melainabacteria</taxon>
        <taxon>Candidatus Obscuribacterales</taxon>
        <taxon>Candidatus Obscuribacteraceae</taxon>
        <taxon>Candidatus Obscuribacter</taxon>
    </lineage>
</organism>
<dbReference type="Proteomes" id="UP000664277">
    <property type="component" value="Unassembled WGS sequence"/>
</dbReference>
<dbReference type="InterPro" id="IPR036162">
    <property type="entry name" value="Resolvase-like_N_sf"/>
</dbReference>
<sequence length="182" mass="20973">MKIGYARVSTKEQSLDMQVKALERAGCELIYQEKVSGAGRSRPEFERMMQQIRKDDVLIICRLDRLARSTKVLLETIEKLKEMGAGFKSLDEDWADTTSATGKLVMTFFAGLSEFERDLIRDRTEAGRRDALRRGVRFGRPIKLDDDQLKLAKKLLKQGKSVQYVADIFGVHFTTLYRYLRD</sequence>
<evidence type="ECO:0000256" key="6">
    <source>
        <dbReference type="PROSITE-ProRule" id="PRU10137"/>
    </source>
</evidence>
<feature type="domain" description="Resolvase/invertase-type recombinase catalytic" evidence="7">
    <location>
        <begin position="1"/>
        <end position="135"/>
    </location>
</feature>
<evidence type="ECO:0000256" key="3">
    <source>
        <dbReference type="ARBA" id="ARBA00023125"/>
    </source>
</evidence>
<dbReference type="SUPFAM" id="SSF46689">
    <property type="entry name" value="Homeodomain-like"/>
    <property type="match status" value="1"/>
</dbReference>
<feature type="active site" description="O-(5'-phospho-DNA)-serine intermediate" evidence="5 6">
    <location>
        <position position="9"/>
    </location>
</feature>
<proteinExistence type="inferred from homology"/>
<comment type="caution">
    <text evidence="8">The sequence shown here is derived from an EMBL/GenBank/DDBJ whole genome shotgun (WGS) entry which is preliminary data.</text>
</comment>
<dbReference type="Gene3D" id="3.40.50.1390">
    <property type="entry name" value="Resolvase, N-terminal catalytic domain"/>
    <property type="match status" value="1"/>
</dbReference>
<dbReference type="Gene3D" id="1.10.10.60">
    <property type="entry name" value="Homeodomain-like"/>
    <property type="match status" value="1"/>
</dbReference>
<dbReference type="InterPro" id="IPR006118">
    <property type="entry name" value="Recombinase_CS"/>
</dbReference>